<evidence type="ECO:0000313" key="1">
    <source>
        <dbReference type="EMBL" id="SUB97637.1"/>
    </source>
</evidence>
<name>A0A379EFD5_9BACT</name>
<reference evidence="1 2" key="1">
    <citation type="submission" date="2018-06" db="EMBL/GenBank/DDBJ databases">
        <authorList>
            <consortium name="Pathogen Informatics"/>
            <person name="Doyle S."/>
        </authorList>
    </citation>
    <scope>NUCLEOTIDE SEQUENCE [LARGE SCALE GENOMIC DNA]</scope>
    <source>
        <strain evidence="1 2">NCTC11157</strain>
    </source>
</reference>
<accession>A0A379EFD5</accession>
<sequence length="63" mass="7426">MILCRGVIYHVPNTLKFAERNVKEEQKRQQELVPNTLKFAERNVINHAPTKYHNLPESSYFAL</sequence>
<protein>
    <submittedName>
        <fullName evidence="1">Uncharacterized protein</fullName>
    </submittedName>
</protein>
<dbReference type="EMBL" id="UGTL01000002">
    <property type="protein sequence ID" value="SUB97637.1"/>
    <property type="molecule type" value="Genomic_DNA"/>
</dbReference>
<dbReference type="Proteomes" id="UP000254072">
    <property type="component" value="Unassembled WGS sequence"/>
</dbReference>
<proteinExistence type="predicted"/>
<dbReference type="AlphaFoldDB" id="A0A379EFD5"/>
<evidence type="ECO:0000313" key="2">
    <source>
        <dbReference type="Proteomes" id="UP000254072"/>
    </source>
</evidence>
<gene>
    <name evidence="1" type="ORF">NCTC11157_02427</name>
</gene>
<organism evidence="1 2">
    <name type="scientific">Prevotella disiens</name>
    <dbReference type="NCBI Taxonomy" id="28130"/>
    <lineage>
        <taxon>Bacteria</taxon>
        <taxon>Pseudomonadati</taxon>
        <taxon>Bacteroidota</taxon>
        <taxon>Bacteroidia</taxon>
        <taxon>Bacteroidales</taxon>
        <taxon>Prevotellaceae</taxon>
        <taxon>Prevotella</taxon>
    </lineage>
</organism>